<dbReference type="PANTHER" id="PTHR14365">
    <property type="entry name" value="APOPTOSIS REGULATORY PROTEIN SIVA"/>
    <property type="match status" value="1"/>
</dbReference>
<gene>
    <name evidence="2" type="primary">LOC101983722</name>
</gene>
<dbReference type="PANTHER" id="PTHR14365:SF1">
    <property type="entry name" value="APOPTOSIS REGULATORY PROTEIN SIVA"/>
    <property type="match status" value="1"/>
</dbReference>
<dbReference type="RefSeq" id="XP_005359310.1">
    <property type="nucleotide sequence ID" value="XM_005359253.2"/>
</dbReference>
<proteinExistence type="predicted"/>
<keyword evidence="1" id="KW-1185">Reference proteome</keyword>
<dbReference type="GeneID" id="101983722"/>
<dbReference type="Proteomes" id="UP000694915">
    <property type="component" value="Linkage group LG1"/>
</dbReference>
<name>A0ABM0L5E1_MICOH</name>
<sequence>MPKRSCPFADTSPLQFKDHVGQRELSHSMFAEHYSREVFGLPGTAPIACSSCVRSVDGKAVCSQCDWALCGQCLYTSWGCGALACMLCGLADYTDDEKMLCTSCAMFEA</sequence>
<dbReference type="Pfam" id="PF05458">
    <property type="entry name" value="Siva"/>
    <property type="match status" value="2"/>
</dbReference>
<protein>
    <submittedName>
        <fullName evidence="2">Apoptosis regulatory protein Siva-like</fullName>
    </submittedName>
</protein>
<evidence type="ECO:0000313" key="2">
    <source>
        <dbReference type="RefSeq" id="XP_005359310.1"/>
    </source>
</evidence>
<evidence type="ECO:0000313" key="1">
    <source>
        <dbReference type="Proteomes" id="UP000694915"/>
    </source>
</evidence>
<organism evidence="1 2">
    <name type="scientific">Microtus ochrogaster</name>
    <name type="common">Prairie vole</name>
    <dbReference type="NCBI Taxonomy" id="79684"/>
    <lineage>
        <taxon>Eukaryota</taxon>
        <taxon>Metazoa</taxon>
        <taxon>Chordata</taxon>
        <taxon>Craniata</taxon>
        <taxon>Vertebrata</taxon>
        <taxon>Euteleostomi</taxon>
        <taxon>Mammalia</taxon>
        <taxon>Eutheria</taxon>
        <taxon>Euarchontoglires</taxon>
        <taxon>Glires</taxon>
        <taxon>Rodentia</taxon>
        <taxon>Myomorpha</taxon>
        <taxon>Muroidea</taxon>
        <taxon>Cricetidae</taxon>
        <taxon>Arvicolinae</taxon>
        <taxon>Microtus</taxon>
    </lineage>
</organism>
<dbReference type="InterPro" id="IPR022773">
    <property type="entry name" value="Siva"/>
</dbReference>
<reference evidence="2" key="1">
    <citation type="submission" date="2025-08" db="UniProtKB">
        <authorList>
            <consortium name="RefSeq"/>
        </authorList>
    </citation>
    <scope>IDENTIFICATION</scope>
</reference>
<accession>A0ABM0L5E1</accession>